<evidence type="ECO:0000313" key="9">
    <source>
        <dbReference type="EMBL" id="MFD1766359.1"/>
    </source>
</evidence>
<evidence type="ECO:0000256" key="5">
    <source>
        <dbReference type="PROSITE-ProRule" id="PRU00050"/>
    </source>
</evidence>
<evidence type="ECO:0000259" key="7">
    <source>
        <dbReference type="PROSITE" id="PS50110"/>
    </source>
</evidence>
<dbReference type="SMART" id="SM00448">
    <property type="entry name" value="REC"/>
    <property type="match status" value="1"/>
</dbReference>
<dbReference type="InterPro" id="IPR035909">
    <property type="entry name" value="CheB_C"/>
</dbReference>
<dbReference type="SUPFAM" id="SSF52172">
    <property type="entry name" value="CheY-like"/>
    <property type="match status" value="1"/>
</dbReference>
<evidence type="ECO:0000259" key="8">
    <source>
        <dbReference type="PROSITE" id="PS50122"/>
    </source>
</evidence>
<comment type="caution">
    <text evidence="9">The sequence shown here is derived from an EMBL/GenBank/DDBJ whole genome shotgun (WGS) entry which is preliminary data.</text>
</comment>
<evidence type="ECO:0000256" key="4">
    <source>
        <dbReference type="ARBA" id="ARBA00048267"/>
    </source>
</evidence>
<name>A0ABW4MDG5_9SPHN</name>
<dbReference type="GO" id="GO:0008984">
    <property type="term" value="F:protein-glutamate methylesterase activity"/>
    <property type="evidence" value="ECO:0007669"/>
    <property type="project" value="UniProtKB-EC"/>
</dbReference>
<evidence type="ECO:0000256" key="1">
    <source>
        <dbReference type="ARBA" id="ARBA00022500"/>
    </source>
</evidence>
<feature type="modified residue" description="4-aspartylphosphate" evidence="6">
    <location>
        <position position="71"/>
    </location>
</feature>
<dbReference type="CDD" id="cd17541">
    <property type="entry name" value="REC_CheB-like"/>
    <property type="match status" value="1"/>
</dbReference>
<protein>
    <recommendedName>
        <fullName evidence="3">protein-glutamate methylesterase</fullName>
        <ecNumber evidence="3">3.1.1.61</ecNumber>
    </recommendedName>
</protein>
<evidence type="ECO:0000256" key="6">
    <source>
        <dbReference type="PROSITE-ProRule" id="PRU00169"/>
    </source>
</evidence>
<sequence>MRASLPQLSAPTSAFERPIKVLLVDDSNVVRSIFSRMLGENDEIEIAGEAANSAEALQQLSRLRVDIILLDIEMPERSGLDALPEILEAGNGARVLVVSSFAEENGPAAIRALELGACDTLAKPGRFGFAGRFPDMLVDKVVRLGSSIRKVSARSLRDEGDCASYEPNGDIPAPECIAIGASTGGIPIIYEIVRNLPDALDCPIFIAQHLPEAFMEFFARQLSAQTNRRVCVPKAGEEIMERTIYVSPGNAHLTCARGGTRRKIQHLEHYAGSRYSPSVDALFESVAEVYGDTALALVLSGMGNDGATGAQQLFRQGARIIVQDADSSVVWGMPGAVAKAGLATAVMSPSHISRLLARAVTS</sequence>
<feature type="domain" description="Response regulatory" evidence="7">
    <location>
        <begin position="20"/>
        <end position="138"/>
    </location>
</feature>
<dbReference type="PROSITE" id="PS50122">
    <property type="entry name" value="CHEB"/>
    <property type="match status" value="1"/>
</dbReference>
<keyword evidence="2 5" id="KW-0378">Hydrolase</keyword>
<dbReference type="GO" id="GO:0032259">
    <property type="term" value="P:methylation"/>
    <property type="evidence" value="ECO:0007669"/>
    <property type="project" value="UniProtKB-KW"/>
</dbReference>
<comment type="catalytic activity">
    <reaction evidence="4">
        <text>[protein]-L-glutamate 5-O-methyl ester + H2O = L-glutamyl-[protein] + methanol + H(+)</text>
        <dbReference type="Rhea" id="RHEA:23236"/>
        <dbReference type="Rhea" id="RHEA-COMP:10208"/>
        <dbReference type="Rhea" id="RHEA-COMP:10311"/>
        <dbReference type="ChEBI" id="CHEBI:15377"/>
        <dbReference type="ChEBI" id="CHEBI:15378"/>
        <dbReference type="ChEBI" id="CHEBI:17790"/>
        <dbReference type="ChEBI" id="CHEBI:29973"/>
        <dbReference type="ChEBI" id="CHEBI:82795"/>
        <dbReference type="EC" id="3.1.1.61"/>
    </reaction>
</comment>
<dbReference type="PIRSF" id="PIRSF000876">
    <property type="entry name" value="RR_chemtxs_CheB"/>
    <property type="match status" value="1"/>
</dbReference>
<dbReference type="CDD" id="cd16432">
    <property type="entry name" value="CheB_Rec"/>
    <property type="match status" value="1"/>
</dbReference>
<dbReference type="GO" id="GO:0008168">
    <property type="term" value="F:methyltransferase activity"/>
    <property type="evidence" value="ECO:0007669"/>
    <property type="project" value="UniProtKB-KW"/>
</dbReference>
<feature type="active site" evidence="5">
    <location>
        <position position="305"/>
    </location>
</feature>
<dbReference type="InterPro" id="IPR001789">
    <property type="entry name" value="Sig_transdc_resp-reg_receiver"/>
</dbReference>
<reference evidence="10" key="1">
    <citation type="journal article" date="2019" name="Int. J. Syst. Evol. Microbiol.">
        <title>The Global Catalogue of Microorganisms (GCM) 10K type strain sequencing project: providing services to taxonomists for standard genome sequencing and annotation.</title>
        <authorList>
            <consortium name="The Broad Institute Genomics Platform"/>
            <consortium name="The Broad Institute Genome Sequencing Center for Infectious Disease"/>
            <person name="Wu L."/>
            <person name="Ma J."/>
        </authorList>
    </citation>
    <scope>NUCLEOTIDE SEQUENCE [LARGE SCALE GENOMIC DNA]</scope>
    <source>
        <strain evidence="10">CGMCC 1.12449</strain>
    </source>
</reference>
<keyword evidence="9" id="KW-0489">Methyltransferase</keyword>
<dbReference type="Pfam" id="PF00072">
    <property type="entry name" value="Response_reg"/>
    <property type="match status" value="1"/>
</dbReference>
<dbReference type="PANTHER" id="PTHR42872:SF3">
    <property type="entry name" value="PROTEIN-GLUTAMATE METHYLESTERASE_PROTEIN-GLUTAMINE GLUTAMINASE 1"/>
    <property type="match status" value="1"/>
</dbReference>
<accession>A0ABW4MDG5</accession>
<dbReference type="InterPro" id="IPR008248">
    <property type="entry name" value="CheB-like"/>
</dbReference>
<dbReference type="RefSeq" id="WP_381512365.1">
    <property type="nucleotide sequence ID" value="NZ_JBHUEL010000004.1"/>
</dbReference>
<dbReference type="InterPro" id="IPR011006">
    <property type="entry name" value="CheY-like_superfamily"/>
</dbReference>
<dbReference type="Gene3D" id="3.40.50.2300">
    <property type="match status" value="1"/>
</dbReference>
<dbReference type="Gene3D" id="3.40.50.180">
    <property type="entry name" value="Methylesterase CheB, C-terminal domain"/>
    <property type="match status" value="1"/>
</dbReference>
<gene>
    <name evidence="9" type="primary">cheB</name>
    <name evidence="9" type="ORF">ACFSAG_05835</name>
</gene>
<dbReference type="PANTHER" id="PTHR42872">
    <property type="entry name" value="PROTEIN-GLUTAMATE METHYLESTERASE/PROTEIN-GLUTAMINE GLUTAMINASE"/>
    <property type="match status" value="1"/>
</dbReference>
<dbReference type="PROSITE" id="PS50110">
    <property type="entry name" value="RESPONSE_REGULATORY"/>
    <property type="match status" value="1"/>
</dbReference>
<dbReference type="NCBIfam" id="NF001965">
    <property type="entry name" value="PRK00742.1"/>
    <property type="match status" value="1"/>
</dbReference>
<dbReference type="SUPFAM" id="SSF52738">
    <property type="entry name" value="Methylesterase CheB, C-terminal domain"/>
    <property type="match status" value="1"/>
</dbReference>
<feature type="domain" description="CheB-type methylesterase" evidence="8">
    <location>
        <begin position="172"/>
        <end position="362"/>
    </location>
</feature>
<keyword evidence="10" id="KW-1185">Reference proteome</keyword>
<evidence type="ECO:0000256" key="2">
    <source>
        <dbReference type="ARBA" id="ARBA00022801"/>
    </source>
</evidence>
<dbReference type="EMBL" id="JBHUEL010000004">
    <property type="protein sequence ID" value="MFD1766359.1"/>
    <property type="molecule type" value="Genomic_DNA"/>
</dbReference>
<proteinExistence type="predicted"/>
<feature type="active site" evidence="5">
    <location>
        <position position="209"/>
    </location>
</feature>
<dbReference type="EC" id="3.1.1.61" evidence="3"/>
<dbReference type="Pfam" id="PF01339">
    <property type="entry name" value="CheB_methylest"/>
    <property type="match status" value="1"/>
</dbReference>
<dbReference type="InterPro" id="IPR000673">
    <property type="entry name" value="Sig_transdc_resp-reg_Me-estase"/>
</dbReference>
<dbReference type="Proteomes" id="UP001597215">
    <property type="component" value="Unassembled WGS sequence"/>
</dbReference>
<keyword evidence="6" id="KW-0597">Phosphoprotein</keyword>
<feature type="active site" evidence="5">
    <location>
        <position position="182"/>
    </location>
</feature>
<evidence type="ECO:0000256" key="3">
    <source>
        <dbReference type="ARBA" id="ARBA00039140"/>
    </source>
</evidence>
<keyword evidence="1 5" id="KW-0145">Chemotaxis</keyword>
<evidence type="ECO:0000313" key="10">
    <source>
        <dbReference type="Proteomes" id="UP001597215"/>
    </source>
</evidence>
<keyword evidence="9" id="KW-0808">Transferase</keyword>
<organism evidence="9 10">
    <name type="scientific">Sphingorhabdus buctiana</name>
    <dbReference type="NCBI Taxonomy" id="1508805"/>
    <lineage>
        <taxon>Bacteria</taxon>
        <taxon>Pseudomonadati</taxon>
        <taxon>Pseudomonadota</taxon>
        <taxon>Alphaproteobacteria</taxon>
        <taxon>Sphingomonadales</taxon>
        <taxon>Sphingomonadaceae</taxon>
        <taxon>Sphingorhabdus</taxon>
    </lineage>
</organism>